<evidence type="ECO:0000259" key="6">
    <source>
        <dbReference type="PROSITE" id="PS51078"/>
    </source>
</evidence>
<organism evidence="7 8">
    <name type="scientific">Streptomyces osmaniensis</name>
    <dbReference type="NCBI Taxonomy" id="593134"/>
    <lineage>
        <taxon>Bacteria</taxon>
        <taxon>Bacillati</taxon>
        <taxon>Actinomycetota</taxon>
        <taxon>Actinomycetes</taxon>
        <taxon>Kitasatosporales</taxon>
        <taxon>Streptomycetaceae</taxon>
        <taxon>Streptomyces</taxon>
    </lineage>
</organism>
<proteinExistence type="predicted"/>
<evidence type="ECO:0000259" key="5">
    <source>
        <dbReference type="PROSITE" id="PS51077"/>
    </source>
</evidence>
<keyword evidence="8" id="KW-1185">Reference proteome</keyword>
<accession>A0ABP6XQE3</accession>
<dbReference type="InterPro" id="IPR050707">
    <property type="entry name" value="HTH_MetabolicPath_Reg"/>
</dbReference>
<feature type="region of interest" description="Disordered" evidence="4">
    <location>
        <begin position="249"/>
        <end position="283"/>
    </location>
</feature>
<dbReference type="InterPro" id="IPR029016">
    <property type="entry name" value="GAF-like_dom_sf"/>
</dbReference>
<feature type="domain" description="HTH iclR-type" evidence="5">
    <location>
        <begin position="1"/>
        <end position="63"/>
    </location>
</feature>
<dbReference type="RefSeq" id="WP_346184407.1">
    <property type="nucleotide sequence ID" value="NZ_BAABCE010000012.1"/>
</dbReference>
<dbReference type="Proteomes" id="UP001500707">
    <property type="component" value="Unassembled WGS sequence"/>
</dbReference>
<keyword evidence="1" id="KW-0805">Transcription regulation</keyword>
<keyword evidence="3" id="KW-0804">Transcription</keyword>
<dbReference type="PROSITE" id="PS51077">
    <property type="entry name" value="HTH_ICLR"/>
    <property type="match status" value="1"/>
</dbReference>
<evidence type="ECO:0000313" key="7">
    <source>
        <dbReference type="EMBL" id="GAA3570897.1"/>
    </source>
</evidence>
<dbReference type="PROSITE" id="PS51078">
    <property type="entry name" value="ICLR_ED"/>
    <property type="match status" value="1"/>
</dbReference>
<dbReference type="Pfam" id="PF01614">
    <property type="entry name" value="IclR_C"/>
    <property type="match status" value="1"/>
</dbReference>
<dbReference type="PANTHER" id="PTHR30136">
    <property type="entry name" value="HELIX-TURN-HELIX TRANSCRIPTIONAL REGULATOR, ICLR FAMILY"/>
    <property type="match status" value="1"/>
</dbReference>
<dbReference type="InterPro" id="IPR014757">
    <property type="entry name" value="Tscrpt_reg_IclR_C"/>
</dbReference>
<dbReference type="PANTHER" id="PTHR30136:SF24">
    <property type="entry name" value="HTH-TYPE TRANSCRIPTIONAL REPRESSOR ALLR"/>
    <property type="match status" value="1"/>
</dbReference>
<evidence type="ECO:0000256" key="4">
    <source>
        <dbReference type="SAM" id="MobiDB-lite"/>
    </source>
</evidence>
<dbReference type="InterPro" id="IPR005471">
    <property type="entry name" value="Tscrpt_reg_IclR_N"/>
</dbReference>
<keyword evidence="2" id="KW-0238">DNA-binding</keyword>
<dbReference type="SMART" id="SM00346">
    <property type="entry name" value="HTH_ICLR"/>
    <property type="match status" value="1"/>
</dbReference>
<evidence type="ECO:0000256" key="2">
    <source>
        <dbReference type="ARBA" id="ARBA00023125"/>
    </source>
</evidence>
<evidence type="ECO:0000313" key="8">
    <source>
        <dbReference type="Proteomes" id="UP001500707"/>
    </source>
</evidence>
<dbReference type="InterPro" id="IPR036388">
    <property type="entry name" value="WH-like_DNA-bd_sf"/>
</dbReference>
<dbReference type="Gene3D" id="3.30.450.40">
    <property type="match status" value="1"/>
</dbReference>
<dbReference type="Gene3D" id="1.10.10.10">
    <property type="entry name" value="Winged helix-like DNA-binding domain superfamily/Winged helix DNA-binding domain"/>
    <property type="match status" value="1"/>
</dbReference>
<feature type="domain" description="IclR-ED" evidence="6">
    <location>
        <begin position="64"/>
        <end position="248"/>
    </location>
</feature>
<gene>
    <name evidence="7" type="primary">iclR</name>
    <name evidence="7" type="ORF">GCM10022295_61020</name>
</gene>
<dbReference type="SUPFAM" id="SSF46785">
    <property type="entry name" value="Winged helix' DNA-binding domain"/>
    <property type="match status" value="1"/>
</dbReference>
<sequence>MQVVVRSLSVLRALAPKARGATMQELHEELGIPIGSLHRLLTTLMEADFITRSAVNRRYFLGPIARQLADQSRHHSALLVTPHRAVVTAAEASGETVFLTELIGDRAVCVALAEGRHPLRLFVRIGQEMPLHAAASGRSLLAHLSEPEVISLLARHELTAFTEETPTTVEAVLEHLVVVRDRGYDVCEDELDRGVWAVSAPVFTSTGAVAATVTFAAAGSRMQDPLARATAVQTVLTAARDLSSELGFCGEWPKEGDTRTGSPHADADLPDARPAPGQAWRDR</sequence>
<evidence type="ECO:0000256" key="1">
    <source>
        <dbReference type="ARBA" id="ARBA00023015"/>
    </source>
</evidence>
<dbReference type="Pfam" id="PF09339">
    <property type="entry name" value="HTH_IclR"/>
    <property type="match status" value="1"/>
</dbReference>
<name>A0ABP6XQE3_9ACTN</name>
<evidence type="ECO:0000256" key="3">
    <source>
        <dbReference type="ARBA" id="ARBA00023163"/>
    </source>
</evidence>
<dbReference type="EMBL" id="BAABCE010000012">
    <property type="protein sequence ID" value="GAA3570897.1"/>
    <property type="molecule type" value="Genomic_DNA"/>
</dbReference>
<dbReference type="SUPFAM" id="SSF55781">
    <property type="entry name" value="GAF domain-like"/>
    <property type="match status" value="1"/>
</dbReference>
<reference evidence="8" key="1">
    <citation type="journal article" date="2019" name="Int. J. Syst. Evol. Microbiol.">
        <title>The Global Catalogue of Microorganisms (GCM) 10K type strain sequencing project: providing services to taxonomists for standard genome sequencing and annotation.</title>
        <authorList>
            <consortium name="The Broad Institute Genomics Platform"/>
            <consortium name="The Broad Institute Genome Sequencing Center for Infectious Disease"/>
            <person name="Wu L."/>
            <person name="Ma J."/>
        </authorList>
    </citation>
    <scope>NUCLEOTIDE SEQUENCE [LARGE SCALE GENOMIC DNA]</scope>
    <source>
        <strain evidence="8">JCM 17656</strain>
    </source>
</reference>
<comment type="caution">
    <text evidence="7">The sequence shown here is derived from an EMBL/GenBank/DDBJ whole genome shotgun (WGS) entry which is preliminary data.</text>
</comment>
<protein>
    <submittedName>
        <fullName evidence="7">Glyoxylate bypass operon transcriptional repressor IclR</fullName>
    </submittedName>
</protein>
<dbReference type="InterPro" id="IPR036390">
    <property type="entry name" value="WH_DNA-bd_sf"/>
</dbReference>